<organism evidence="7 8">
    <name type="scientific">Nocardioides perillae</name>
    <dbReference type="NCBI Taxonomy" id="1119534"/>
    <lineage>
        <taxon>Bacteria</taxon>
        <taxon>Bacillati</taxon>
        <taxon>Actinomycetota</taxon>
        <taxon>Actinomycetes</taxon>
        <taxon>Propionibacteriales</taxon>
        <taxon>Nocardioidaceae</taxon>
        <taxon>Nocardioides</taxon>
    </lineage>
</organism>
<comment type="caution">
    <text evidence="7">The sequence shown here is derived from an EMBL/GenBank/DDBJ whole genome shotgun (WGS) entry which is preliminary data.</text>
</comment>
<name>A0A7Y9RWE7_9ACTN</name>
<evidence type="ECO:0000259" key="6">
    <source>
        <dbReference type="Pfam" id="PF06803"/>
    </source>
</evidence>
<accession>A0A7Y9RWE7</accession>
<proteinExistence type="predicted"/>
<dbReference type="Pfam" id="PF06803">
    <property type="entry name" value="DUF1232"/>
    <property type="match status" value="1"/>
</dbReference>
<feature type="domain" description="DUF1232" evidence="6">
    <location>
        <begin position="70"/>
        <end position="105"/>
    </location>
</feature>
<evidence type="ECO:0000313" key="8">
    <source>
        <dbReference type="Proteomes" id="UP000544110"/>
    </source>
</evidence>
<evidence type="ECO:0000256" key="5">
    <source>
        <dbReference type="SAM" id="Phobius"/>
    </source>
</evidence>
<gene>
    <name evidence="7" type="ORF">BJ989_002196</name>
</gene>
<evidence type="ECO:0000313" key="7">
    <source>
        <dbReference type="EMBL" id="NYG55892.1"/>
    </source>
</evidence>
<evidence type="ECO:0000256" key="1">
    <source>
        <dbReference type="ARBA" id="ARBA00004127"/>
    </source>
</evidence>
<evidence type="ECO:0000256" key="4">
    <source>
        <dbReference type="ARBA" id="ARBA00023136"/>
    </source>
</evidence>
<dbReference type="EMBL" id="JACCAC010000001">
    <property type="protein sequence ID" value="NYG55892.1"/>
    <property type="molecule type" value="Genomic_DNA"/>
</dbReference>
<keyword evidence="2 5" id="KW-0812">Transmembrane</keyword>
<dbReference type="GO" id="GO:0012505">
    <property type="term" value="C:endomembrane system"/>
    <property type="evidence" value="ECO:0007669"/>
    <property type="project" value="UniProtKB-SubCell"/>
</dbReference>
<feature type="transmembrane region" description="Helical" evidence="5">
    <location>
        <begin position="14"/>
        <end position="34"/>
    </location>
</feature>
<dbReference type="AlphaFoldDB" id="A0A7Y9RWE7"/>
<sequence length="147" mass="15690">MTWAEVWAEVWPPLAAAGAGLALVWGVLVGTLWLRRPDTASLREGLRLLPDVVRLVRRMATGTALPRGVRARLWLLLAYLASPVDLVPDVVPVLGWADDLVVVALTLRAVVRRAGPAALERHWPGTSDGLSLVRALAGLGRATGTAP</sequence>
<keyword evidence="3 5" id="KW-1133">Transmembrane helix</keyword>
<evidence type="ECO:0000256" key="2">
    <source>
        <dbReference type="ARBA" id="ARBA00022692"/>
    </source>
</evidence>
<dbReference type="RefSeq" id="WP_179518257.1">
    <property type="nucleotide sequence ID" value="NZ_JACCAC010000001.1"/>
</dbReference>
<dbReference type="InterPro" id="IPR010652">
    <property type="entry name" value="DUF1232"/>
</dbReference>
<dbReference type="Proteomes" id="UP000544110">
    <property type="component" value="Unassembled WGS sequence"/>
</dbReference>
<keyword evidence="4 5" id="KW-0472">Membrane</keyword>
<keyword evidence="8" id="KW-1185">Reference proteome</keyword>
<protein>
    <submittedName>
        <fullName evidence="7">Uncharacterized membrane protein YkvA (DUF1232 family)</fullName>
    </submittedName>
</protein>
<evidence type="ECO:0000256" key="3">
    <source>
        <dbReference type="ARBA" id="ARBA00022989"/>
    </source>
</evidence>
<comment type="subcellular location">
    <subcellularLocation>
        <location evidence="1">Endomembrane system</location>
        <topology evidence="1">Multi-pass membrane protein</topology>
    </subcellularLocation>
</comment>
<reference evidence="7 8" key="1">
    <citation type="submission" date="2020-07" db="EMBL/GenBank/DDBJ databases">
        <title>Sequencing the genomes of 1000 actinobacteria strains.</title>
        <authorList>
            <person name="Klenk H.-P."/>
        </authorList>
    </citation>
    <scope>NUCLEOTIDE SEQUENCE [LARGE SCALE GENOMIC DNA]</scope>
    <source>
        <strain evidence="7 8">DSM 24552</strain>
    </source>
</reference>